<dbReference type="Proteomes" id="UP000029981">
    <property type="component" value="Chromosome 3"/>
</dbReference>
<reference evidence="1 2" key="4">
    <citation type="journal article" date="2011" name="BMC Genomics">
        <title>RNA-Seq improves annotation of protein-coding genes in the cucumber genome.</title>
        <authorList>
            <person name="Li Z."/>
            <person name="Zhang Z."/>
            <person name="Yan P."/>
            <person name="Huang S."/>
            <person name="Fei Z."/>
            <person name="Lin K."/>
        </authorList>
    </citation>
    <scope>NUCLEOTIDE SEQUENCE [LARGE SCALE GENOMIC DNA]</scope>
    <source>
        <strain evidence="2">cv. 9930</strain>
    </source>
</reference>
<dbReference type="AlphaFoldDB" id="A0A0A0LBY3"/>
<keyword evidence="2" id="KW-1185">Reference proteome</keyword>
<reference evidence="1 2" key="3">
    <citation type="journal article" date="2010" name="BMC Genomics">
        <title>Transcriptome sequencing and comparative analysis of cucumber flowers with different sex types.</title>
        <authorList>
            <person name="Guo S."/>
            <person name="Zheng Y."/>
            <person name="Joung J.G."/>
            <person name="Liu S."/>
            <person name="Zhang Z."/>
            <person name="Crasta O.R."/>
            <person name="Sobral B.W."/>
            <person name="Xu Y."/>
            <person name="Huang S."/>
            <person name="Fei Z."/>
        </authorList>
    </citation>
    <scope>NUCLEOTIDE SEQUENCE [LARGE SCALE GENOMIC DNA]</scope>
    <source>
        <strain evidence="2">cv. 9930</strain>
    </source>
</reference>
<accession>A0A0A0LBY3</accession>
<gene>
    <name evidence="1" type="ORF">Csa_3G205290</name>
</gene>
<dbReference type="EMBL" id="CM002924">
    <property type="protein sequence ID" value="KGN57526.1"/>
    <property type="molecule type" value="Genomic_DNA"/>
</dbReference>
<proteinExistence type="predicted"/>
<dbReference type="Gramene" id="KGN57526">
    <property type="protein sequence ID" value="KGN57526"/>
    <property type="gene ID" value="Csa_3G205290"/>
</dbReference>
<reference evidence="1 2" key="1">
    <citation type="journal article" date="2009" name="Nat. Genet.">
        <title>The genome of the cucumber, Cucumis sativus L.</title>
        <authorList>
            <person name="Huang S."/>
            <person name="Li R."/>
            <person name="Zhang Z."/>
            <person name="Li L."/>
            <person name="Gu X."/>
            <person name="Fan W."/>
            <person name="Lucas W.J."/>
            <person name="Wang X."/>
            <person name="Xie B."/>
            <person name="Ni P."/>
            <person name="Ren Y."/>
            <person name="Zhu H."/>
            <person name="Li J."/>
            <person name="Lin K."/>
            <person name="Jin W."/>
            <person name="Fei Z."/>
            <person name="Li G."/>
            <person name="Staub J."/>
            <person name="Kilian A."/>
            <person name="van der Vossen E.A."/>
            <person name="Wu Y."/>
            <person name="Guo J."/>
            <person name="He J."/>
            <person name="Jia Z."/>
            <person name="Ren Y."/>
            <person name="Tian G."/>
            <person name="Lu Y."/>
            <person name="Ruan J."/>
            <person name="Qian W."/>
            <person name="Wang M."/>
            <person name="Huang Q."/>
            <person name="Li B."/>
            <person name="Xuan Z."/>
            <person name="Cao J."/>
            <person name="Asan"/>
            <person name="Wu Z."/>
            <person name="Zhang J."/>
            <person name="Cai Q."/>
            <person name="Bai Y."/>
            <person name="Zhao B."/>
            <person name="Han Y."/>
            <person name="Li Y."/>
            <person name="Li X."/>
            <person name="Wang S."/>
            <person name="Shi Q."/>
            <person name="Liu S."/>
            <person name="Cho W.K."/>
            <person name="Kim J.Y."/>
            <person name="Xu Y."/>
            <person name="Heller-Uszynska K."/>
            <person name="Miao H."/>
            <person name="Cheng Z."/>
            <person name="Zhang S."/>
            <person name="Wu J."/>
            <person name="Yang Y."/>
            <person name="Kang H."/>
            <person name="Li M."/>
            <person name="Liang H."/>
            <person name="Ren X."/>
            <person name="Shi Z."/>
            <person name="Wen M."/>
            <person name="Jian M."/>
            <person name="Yang H."/>
            <person name="Zhang G."/>
            <person name="Yang Z."/>
            <person name="Chen R."/>
            <person name="Liu S."/>
            <person name="Li J."/>
            <person name="Ma L."/>
            <person name="Liu H."/>
            <person name="Zhou Y."/>
            <person name="Zhao J."/>
            <person name="Fang X."/>
            <person name="Li G."/>
            <person name="Fang L."/>
            <person name="Li Y."/>
            <person name="Liu D."/>
            <person name="Zheng H."/>
            <person name="Zhang Y."/>
            <person name="Qin N."/>
            <person name="Li Z."/>
            <person name="Yang G."/>
            <person name="Yang S."/>
            <person name="Bolund L."/>
            <person name="Kristiansen K."/>
            <person name="Zheng H."/>
            <person name="Li S."/>
            <person name="Zhang X."/>
            <person name="Yang H."/>
            <person name="Wang J."/>
            <person name="Sun R."/>
            <person name="Zhang B."/>
            <person name="Jiang S."/>
            <person name="Wang J."/>
            <person name="Du Y."/>
            <person name="Li S."/>
        </authorList>
    </citation>
    <scope>NUCLEOTIDE SEQUENCE [LARGE SCALE GENOMIC DNA]</scope>
    <source>
        <strain evidence="2">cv. 9930</strain>
    </source>
</reference>
<protein>
    <submittedName>
        <fullName evidence="1">Uncharacterized protein</fullName>
    </submittedName>
</protein>
<sequence length="100" mass="11382">MQAPVVAFVTPLPFCLTFSSLLRQLHLTNPKFSVVVQLQSPPNRFGVFGLIGLLFQLFEHCATISATSKVVIQFEVARRTRKKERRKKLHFSMRLPRGGN</sequence>
<evidence type="ECO:0000313" key="2">
    <source>
        <dbReference type="Proteomes" id="UP000029981"/>
    </source>
</evidence>
<organism evidence="1 2">
    <name type="scientific">Cucumis sativus</name>
    <name type="common">Cucumber</name>
    <dbReference type="NCBI Taxonomy" id="3659"/>
    <lineage>
        <taxon>Eukaryota</taxon>
        <taxon>Viridiplantae</taxon>
        <taxon>Streptophyta</taxon>
        <taxon>Embryophyta</taxon>
        <taxon>Tracheophyta</taxon>
        <taxon>Spermatophyta</taxon>
        <taxon>Magnoliopsida</taxon>
        <taxon>eudicotyledons</taxon>
        <taxon>Gunneridae</taxon>
        <taxon>Pentapetalae</taxon>
        <taxon>rosids</taxon>
        <taxon>fabids</taxon>
        <taxon>Cucurbitales</taxon>
        <taxon>Cucurbitaceae</taxon>
        <taxon>Benincaseae</taxon>
        <taxon>Cucumis</taxon>
    </lineage>
</organism>
<reference evidence="1 2" key="2">
    <citation type="journal article" date="2009" name="PLoS ONE">
        <title>An integrated genetic and cytogenetic map of the cucumber genome.</title>
        <authorList>
            <person name="Ren Y."/>
            <person name="Zhang Z."/>
            <person name="Liu J."/>
            <person name="Staub J.E."/>
            <person name="Han Y."/>
            <person name="Cheng Z."/>
            <person name="Li X."/>
            <person name="Lu J."/>
            <person name="Miao H."/>
            <person name="Kang H."/>
            <person name="Xie B."/>
            <person name="Gu X."/>
            <person name="Wang X."/>
            <person name="Du Y."/>
            <person name="Jin W."/>
            <person name="Huang S."/>
        </authorList>
    </citation>
    <scope>NUCLEOTIDE SEQUENCE [LARGE SCALE GENOMIC DNA]</scope>
    <source>
        <strain evidence="2">cv. 9930</strain>
    </source>
</reference>
<name>A0A0A0LBY3_CUCSA</name>
<evidence type="ECO:0000313" key="1">
    <source>
        <dbReference type="EMBL" id="KGN57526.1"/>
    </source>
</evidence>